<evidence type="ECO:0000313" key="2">
    <source>
        <dbReference type="EMBL" id="OIJ22708.1"/>
    </source>
</evidence>
<keyword evidence="1" id="KW-0472">Membrane</keyword>
<reference evidence="2" key="1">
    <citation type="submission" date="2016-10" db="EMBL/GenBank/DDBJ databases">
        <title>Draft genome sequences of four alkaliphilic bacteria belonging to the Anaerobacillus genus.</title>
        <authorList>
            <person name="Bassil N.M."/>
            <person name="Lloyd J.R."/>
        </authorList>
    </citation>
    <scope>NUCLEOTIDE SEQUENCE [LARGE SCALE GENOMIC DNA]</scope>
    <source>
        <strain evidence="2">NB2006</strain>
    </source>
</reference>
<feature type="transmembrane region" description="Helical" evidence="1">
    <location>
        <begin position="28"/>
        <end position="58"/>
    </location>
</feature>
<name>A0A1S2MD85_9BACI</name>
<comment type="caution">
    <text evidence="2">The sequence shown here is derived from an EMBL/GenBank/DDBJ whole genome shotgun (WGS) entry which is preliminary data.</text>
</comment>
<evidence type="ECO:0008006" key="3">
    <source>
        <dbReference type="Google" id="ProtNLM"/>
    </source>
</evidence>
<protein>
    <recommendedName>
        <fullName evidence="3">DUF4190 domain-containing protein</fullName>
    </recommendedName>
</protein>
<feature type="transmembrane region" description="Helical" evidence="1">
    <location>
        <begin position="70"/>
        <end position="93"/>
    </location>
</feature>
<keyword evidence="1" id="KW-1133">Transmembrane helix</keyword>
<dbReference type="EMBL" id="LQXD01000034">
    <property type="protein sequence ID" value="OIJ22708.1"/>
    <property type="molecule type" value="Genomic_DNA"/>
</dbReference>
<evidence type="ECO:0000256" key="1">
    <source>
        <dbReference type="SAM" id="Phobius"/>
    </source>
</evidence>
<sequence>MSEEANEQVVTHVVVQQQEGNGMATAGLVLGIIGVVLNFIPFLPYILGGLAIIFGVVGMKKPIKKGVAKAGLILGIVTIALKISFWLFLSALFSGY</sequence>
<accession>A0A1S2MD85</accession>
<dbReference type="OrthoDB" id="2933310at2"/>
<dbReference type="AlphaFoldDB" id="A0A1S2MD85"/>
<gene>
    <name evidence="2" type="ORF">AWH56_04910</name>
</gene>
<keyword evidence="1" id="KW-0812">Transmembrane</keyword>
<organism evidence="2">
    <name type="scientific">Anaerobacillus isosaccharinicus</name>
    <dbReference type="NCBI Taxonomy" id="1532552"/>
    <lineage>
        <taxon>Bacteria</taxon>
        <taxon>Bacillati</taxon>
        <taxon>Bacillota</taxon>
        <taxon>Bacilli</taxon>
        <taxon>Bacillales</taxon>
        <taxon>Bacillaceae</taxon>
        <taxon>Anaerobacillus</taxon>
    </lineage>
</organism>
<proteinExistence type="predicted"/>